<proteinExistence type="predicted"/>
<evidence type="ECO:0000313" key="3">
    <source>
        <dbReference type="EMBL" id="PIY94206.1"/>
    </source>
</evidence>
<evidence type="ECO:0000313" key="4">
    <source>
        <dbReference type="Proteomes" id="UP000228689"/>
    </source>
</evidence>
<organism evidence="3 4">
    <name type="scientific">Candidatus Komeilibacteria bacterium CG_4_10_14_0_8_um_filter_37_78</name>
    <dbReference type="NCBI Taxonomy" id="1974471"/>
    <lineage>
        <taxon>Bacteria</taxon>
        <taxon>Candidatus Komeiliibacteriota</taxon>
    </lineage>
</organism>
<sequence>MKYTILLLLLLTPFIAQAGILDQIDCIQQGSCSLDQGLQTFVVFIDWGLGILGSLVLLMFIYGGVLWLTSGGKAEKVQQGKSIIVNSVIGIIIIFTAYTLVSFLLSSLDSNSLEDVSQTYPSECQGKPNDTLCGSAFGTCQNGFCIEKCYTDPATANTAYACMDDSECDTDTIVYFKCFPPVDNLCCIPK</sequence>
<dbReference type="Proteomes" id="UP000228689">
    <property type="component" value="Unassembled WGS sequence"/>
</dbReference>
<feature type="signal peptide" evidence="2">
    <location>
        <begin position="1"/>
        <end position="18"/>
    </location>
</feature>
<dbReference type="InterPro" id="IPR043993">
    <property type="entry name" value="T4SS_pilin"/>
</dbReference>
<dbReference type="Pfam" id="PF18895">
    <property type="entry name" value="T4SS_pilin"/>
    <property type="match status" value="1"/>
</dbReference>
<dbReference type="EMBL" id="PFMC01000071">
    <property type="protein sequence ID" value="PIY94206.1"/>
    <property type="molecule type" value="Genomic_DNA"/>
</dbReference>
<keyword evidence="1" id="KW-0472">Membrane</keyword>
<dbReference type="AlphaFoldDB" id="A0A2M7RCY3"/>
<feature type="transmembrane region" description="Helical" evidence="1">
    <location>
        <begin position="47"/>
        <end position="71"/>
    </location>
</feature>
<name>A0A2M7RCY3_9BACT</name>
<comment type="caution">
    <text evidence="3">The sequence shown here is derived from an EMBL/GenBank/DDBJ whole genome shotgun (WGS) entry which is preliminary data.</text>
</comment>
<keyword evidence="2" id="KW-0732">Signal</keyword>
<evidence type="ECO:0000256" key="2">
    <source>
        <dbReference type="SAM" id="SignalP"/>
    </source>
</evidence>
<gene>
    <name evidence="3" type="ORF">COY67_03005</name>
</gene>
<reference evidence="4" key="1">
    <citation type="submission" date="2017-09" db="EMBL/GenBank/DDBJ databases">
        <title>Depth-based differentiation of microbial function through sediment-hosted aquifers and enrichment of novel symbionts in the deep terrestrial subsurface.</title>
        <authorList>
            <person name="Probst A.J."/>
            <person name="Ladd B."/>
            <person name="Jarett J.K."/>
            <person name="Geller-Mcgrath D.E."/>
            <person name="Sieber C.M.K."/>
            <person name="Emerson J.B."/>
            <person name="Anantharaman K."/>
            <person name="Thomas B.C."/>
            <person name="Malmstrom R."/>
            <person name="Stieglmeier M."/>
            <person name="Klingl A."/>
            <person name="Woyke T."/>
            <person name="Ryan C.M."/>
            <person name="Banfield J.F."/>
        </authorList>
    </citation>
    <scope>NUCLEOTIDE SEQUENCE [LARGE SCALE GENOMIC DNA]</scope>
</reference>
<feature type="transmembrane region" description="Helical" evidence="1">
    <location>
        <begin position="83"/>
        <end position="105"/>
    </location>
</feature>
<keyword evidence="1" id="KW-0812">Transmembrane</keyword>
<accession>A0A2M7RCY3</accession>
<evidence type="ECO:0000256" key="1">
    <source>
        <dbReference type="SAM" id="Phobius"/>
    </source>
</evidence>
<protein>
    <submittedName>
        <fullName evidence="3">Uncharacterized protein</fullName>
    </submittedName>
</protein>
<feature type="chain" id="PRO_5014941574" evidence="2">
    <location>
        <begin position="19"/>
        <end position="190"/>
    </location>
</feature>
<keyword evidence="1" id="KW-1133">Transmembrane helix</keyword>